<gene>
    <name evidence="1" type="ORF">IWQ60_008210</name>
</gene>
<keyword evidence="2" id="KW-1185">Reference proteome</keyword>
<dbReference type="EMBL" id="JANBPT010000597">
    <property type="protein sequence ID" value="KAJ1916108.1"/>
    <property type="molecule type" value="Genomic_DNA"/>
</dbReference>
<sequence>MASHDGAHSIPLAQAYLDLKAAYDTVPINGMLSKLAAKACPAPIFQVVQALFTNEYSKVAVNDLGSEDAT</sequence>
<comment type="caution">
    <text evidence="1">The sequence shown here is derived from an EMBL/GenBank/DDBJ whole genome shotgun (WGS) entry which is preliminary data.</text>
</comment>
<reference evidence="1" key="1">
    <citation type="submission" date="2022-07" db="EMBL/GenBank/DDBJ databases">
        <title>Phylogenomic reconstructions and comparative analyses of Kickxellomycotina fungi.</title>
        <authorList>
            <person name="Reynolds N.K."/>
            <person name="Stajich J.E."/>
            <person name="Barry K."/>
            <person name="Grigoriev I.V."/>
            <person name="Crous P."/>
            <person name="Smith M.E."/>
        </authorList>
    </citation>
    <scope>NUCLEOTIDE SEQUENCE</scope>
    <source>
        <strain evidence="1">RSA 861</strain>
    </source>
</reference>
<proteinExistence type="predicted"/>
<name>A0A9W7ZTM0_9FUNG</name>
<organism evidence="1 2">
    <name type="scientific">Tieghemiomyces parasiticus</name>
    <dbReference type="NCBI Taxonomy" id="78921"/>
    <lineage>
        <taxon>Eukaryota</taxon>
        <taxon>Fungi</taxon>
        <taxon>Fungi incertae sedis</taxon>
        <taxon>Zoopagomycota</taxon>
        <taxon>Kickxellomycotina</taxon>
        <taxon>Dimargaritomycetes</taxon>
        <taxon>Dimargaritales</taxon>
        <taxon>Dimargaritaceae</taxon>
        <taxon>Tieghemiomyces</taxon>
    </lineage>
</organism>
<dbReference type="AlphaFoldDB" id="A0A9W7ZTM0"/>
<dbReference type="OrthoDB" id="409048at2759"/>
<evidence type="ECO:0000313" key="1">
    <source>
        <dbReference type="EMBL" id="KAJ1916108.1"/>
    </source>
</evidence>
<evidence type="ECO:0000313" key="2">
    <source>
        <dbReference type="Proteomes" id="UP001150569"/>
    </source>
</evidence>
<accession>A0A9W7ZTM0</accession>
<protein>
    <recommendedName>
        <fullName evidence="3">Reverse transcriptase domain-containing protein</fullName>
    </recommendedName>
</protein>
<evidence type="ECO:0008006" key="3">
    <source>
        <dbReference type="Google" id="ProtNLM"/>
    </source>
</evidence>
<dbReference type="Proteomes" id="UP001150569">
    <property type="component" value="Unassembled WGS sequence"/>
</dbReference>